<evidence type="ECO:0000256" key="1">
    <source>
        <dbReference type="SAM" id="SignalP"/>
    </source>
</evidence>
<feature type="signal peptide" evidence="1">
    <location>
        <begin position="1"/>
        <end position="20"/>
    </location>
</feature>
<reference evidence="2 3" key="1">
    <citation type="submission" date="2013-02" db="EMBL/GenBank/DDBJ databases">
        <title>The Genome Sequence of Lactobacillus catenaformis F0143.</title>
        <authorList>
            <consortium name="The Broad Institute Genome Sequencing Platform"/>
            <person name="Earl A."/>
            <person name="Ward D."/>
            <person name="Feldgarden M."/>
            <person name="Gevers D."/>
            <person name="Izard J."/>
            <person name="Blanton J.M."/>
            <person name="Mathney J."/>
            <person name="Dewhirst F.E."/>
            <person name="Young S.K."/>
            <person name="Zeng Q."/>
            <person name="Gargeya S."/>
            <person name="Fitzgerald M."/>
            <person name="Haas B."/>
            <person name="Abouelleil A."/>
            <person name="Alvarado L."/>
            <person name="Arachchi H.M."/>
            <person name="Berlin A."/>
            <person name="Chapman S.B."/>
            <person name="Gearin G."/>
            <person name="Goldberg J."/>
            <person name="Griggs A."/>
            <person name="Gujja S."/>
            <person name="Hansen M."/>
            <person name="Heiman D."/>
            <person name="Howarth C."/>
            <person name="Larimer J."/>
            <person name="Lui A."/>
            <person name="MacDonald P.J.P."/>
            <person name="McCowen C."/>
            <person name="Montmayeur A."/>
            <person name="Murphy C."/>
            <person name="Neiman D."/>
            <person name="Pearson M."/>
            <person name="Priest M."/>
            <person name="Roberts A."/>
            <person name="Saif S."/>
            <person name="Shea T."/>
            <person name="Sisk P."/>
            <person name="Stolte C."/>
            <person name="Sykes S."/>
            <person name="Wortman J."/>
            <person name="Nusbaum C."/>
            <person name="Birren B."/>
        </authorList>
    </citation>
    <scope>NUCLEOTIDE SEQUENCE [LARGE SCALE GENOMIC DNA]</scope>
    <source>
        <strain evidence="2 3">OT 569</strain>
    </source>
</reference>
<dbReference type="OrthoDB" id="1994173at2"/>
<keyword evidence="3" id="KW-1185">Reference proteome</keyword>
<dbReference type="RefSeq" id="WP_004801027.1">
    <property type="nucleotide sequence ID" value="NZ_KB446646.1"/>
</dbReference>
<sequence length="233" mass="27437">MKKLKLLLILSLLLPGYQNHSNKQTAIGEIKYGDTAYKLTYYLEGGTLVGNKNPQKMDDEFYQLPTLKKSNYLFIGWLLDNATDDDKYHPYKKFTGFHYEKAIILKPVFEKISMSVNSDVLTIDIENIQDSYLDEYMFIFYYSKDKPKIKNDGHLEMSMRNMKLPYNSRSDKYEISFSTKGMKYNIVDLTKGDYYYELILVYNPSEKGSEEKPEEFDYYLREPIKSGKFSVKK</sequence>
<keyword evidence="1" id="KW-0732">Signal</keyword>
<proteinExistence type="predicted"/>
<accession>M2PPU1</accession>
<organism evidence="2 3">
    <name type="scientific">Eggerthia catenaformis OT 569 = DSM 20559</name>
    <dbReference type="NCBI Taxonomy" id="999415"/>
    <lineage>
        <taxon>Bacteria</taxon>
        <taxon>Bacillati</taxon>
        <taxon>Bacillota</taxon>
        <taxon>Erysipelotrichia</taxon>
        <taxon>Erysipelotrichales</taxon>
        <taxon>Coprobacillaceae</taxon>
        <taxon>Eggerthia</taxon>
    </lineage>
</organism>
<protein>
    <recommendedName>
        <fullName evidence="4">Bacterial repeat domain-containing protein</fullName>
    </recommendedName>
</protein>
<evidence type="ECO:0000313" key="3">
    <source>
        <dbReference type="Proteomes" id="UP000011758"/>
    </source>
</evidence>
<dbReference type="EMBL" id="AGEJ01000001">
    <property type="protein sequence ID" value="EMD17584.1"/>
    <property type="molecule type" value="Genomic_DNA"/>
</dbReference>
<comment type="caution">
    <text evidence="2">The sequence shown here is derived from an EMBL/GenBank/DDBJ whole genome shotgun (WGS) entry which is preliminary data.</text>
</comment>
<dbReference type="Proteomes" id="UP000011758">
    <property type="component" value="Unassembled WGS sequence"/>
</dbReference>
<name>M2PPU1_9FIRM</name>
<dbReference type="BioCyc" id="ECAT999415-HMP:GTTI-19-MONOMER"/>
<dbReference type="AlphaFoldDB" id="M2PPU1"/>
<evidence type="ECO:0008006" key="4">
    <source>
        <dbReference type="Google" id="ProtNLM"/>
    </source>
</evidence>
<feature type="chain" id="PRO_5038519352" description="Bacterial repeat domain-containing protein" evidence="1">
    <location>
        <begin position="21"/>
        <end position="233"/>
    </location>
</feature>
<gene>
    <name evidence="2" type="ORF">HMPREF9943_00016</name>
</gene>
<evidence type="ECO:0000313" key="2">
    <source>
        <dbReference type="EMBL" id="EMD17584.1"/>
    </source>
</evidence>